<proteinExistence type="predicted"/>
<accession>A0A4S8Z5N0</accession>
<dbReference type="Gene3D" id="3.30.160.60">
    <property type="entry name" value="Classic Zinc Finger"/>
    <property type="match status" value="1"/>
</dbReference>
<feature type="region of interest" description="Disordered" evidence="1">
    <location>
        <begin position="35"/>
        <end position="59"/>
    </location>
</feature>
<feature type="region of interest" description="Disordered" evidence="1">
    <location>
        <begin position="175"/>
        <end position="195"/>
    </location>
</feature>
<evidence type="ECO:0000313" key="3">
    <source>
        <dbReference type="Proteomes" id="UP000310421"/>
    </source>
</evidence>
<comment type="caution">
    <text evidence="2">The sequence shown here is derived from an EMBL/GenBank/DDBJ whole genome shotgun (WGS) entry which is preliminary data.</text>
</comment>
<dbReference type="AlphaFoldDB" id="A0A4S8Z5N0"/>
<gene>
    <name evidence="2" type="ORF">D6D20_05508</name>
</gene>
<feature type="compositionally biased region" description="Polar residues" evidence="1">
    <location>
        <begin position="37"/>
        <end position="59"/>
    </location>
</feature>
<dbReference type="Proteomes" id="UP000310421">
    <property type="component" value="Unassembled WGS sequence"/>
</dbReference>
<sequence length="195" mass="21862">MPFSRVQLTVPRSESWAFFCTSTTATGTKQLHHPNATRATRSANETSSQDIEVATTNPPNYHTALSENRVLEEIQRLQQELNQLKRSIYLSSSNNPPEASSQISQLPPTSSTPTDQIVTISTPAHLPRCWLLCCNGRTFSNQSNLARHQREKQGEGAKMKCWFCGVGFSRSSARDKHEAERRCRNGSANNDIEDR</sequence>
<name>A0A4S8Z5N0_AURPU</name>
<dbReference type="EMBL" id="QZAN01000057">
    <property type="protein sequence ID" value="THW60801.1"/>
    <property type="molecule type" value="Genomic_DNA"/>
</dbReference>
<reference evidence="2 3" key="1">
    <citation type="submission" date="2018-10" db="EMBL/GenBank/DDBJ databases">
        <title>Fifty Aureobasidium pullulans genomes reveal a recombining polyextremotolerant generalist.</title>
        <authorList>
            <person name="Gostincar C."/>
            <person name="Turk M."/>
            <person name="Zajc J."/>
            <person name="Gunde-Cimerman N."/>
        </authorList>
    </citation>
    <scope>NUCLEOTIDE SEQUENCE [LARGE SCALE GENOMIC DNA]</scope>
    <source>
        <strain evidence="2 3">EXF-10751</strain>
    </source>
</reference>
<evidence type="ECO:0000256" key="1">
    <source>
        <dbReference type="SAM" id="MobiDB-lite"/>
    </source>
</evidence>
<organism evidence="2 3">
    <name type="scientific">Aureobasidium pullulans</name>
    <name type="common">Black yeast</name>
    <name type="synonym">Pullularia pullulans</name>
    <dbReference type="NCBI Taxonomy" id="5580"/>
    <lineage>
        <taxon>Eukaryota</taxon>
        <taxon>Fungi</taxon>
        <taxon>Dikarya</taxon>
        <taxon>Ascomycota</taxon>
        <taxon>Pezizomycotina</taxon>
        <taxon>Dothideomycetes</taxon>
        <taxon>Dothideomycetidae</taxon>
        <taxon>Dothideales</taxon>
        <taxon>Saccotheciaceae</taxon>
        <taxon>Aureobasidium</taxon>
    </lineage>
</organism>
<feature type="compositionally biased region" description="Polar residues" evidence="1">
    <location>
        <begin position="186"/>
        <end position="195"/>
    </location>
</feature>
<evidence type="ECO:0008006" key="4">
    <source>
        <dbReference type="Google" id="ProtNLM"/>
    </source>
</evidence>
<feature type="region of interest" description="Disordered" evidence="1">
    <location>
        <begin position="90"/>
        <end position="116"/>
    </location>
</feature>
<protein>
    <recommendedName>
        <fullName evidence="4">C2H2-type domain-containing protein</fullName>
    </recommendedName>
</protein>
<evidence type="ECO:0000313" key="2">
    <source>
        <dbReference type="EMBL" id="THW60801.1"/>
    </source>
</evidence>